<dbReference type="Gene3D" id="3.30.2000.30">
    <property type="match status" value="1"/>
</dbReference>
<reference evidence="1 2" key="1">
    <citation type="journal article" date="2016" name="Front. Microbiol.">
        <title>Comparative Genomic Analysis Reveals a Diverse Repertoire of Genes Involved in Prokaryote-Eukaryote Interactions within the Pseudovibrio Genus.</title>
        <authorList>
            <person name="Romano S."/>
            <person name="Fernandez-Guerra A."/>
            <person name="Reen F.J."/>
            <person name="Glockner F.O."/>
            <person name="Crowley S.P."/>
            <person name="O'Sullivan O."/>
            <person name="Cotter P.D."/>
            <person name="Adams C."/>
            <person name="Dobson A.D."/>
            <person name="O'Gara F."/>
        </authorList>
    </citation>
    <scope>NUCLEOTIDE SEQUENCE [LARGE SCALE GENOMIC DNA]</scope>
    <source>
        <strain evidence="1 2">Ad2</strain>
    </source>
</reference>
<name>A0A161VAE8_9HYPH</name>
<accession>A0A161VAE8</accession>
<protein>
    <submittedName>
        <fullName evidence="1">Uncharacterized protein</fullName>
    </submittedName>
</protein>
<dbReference type="InterPro" id="IPR021508">
    <property type="entry name" value="Gp17-like"/>
</dbReference>
<organism evidence="1 2">
    <name type="scientific">Pseudovibrio axinellae</name>
    <dbReference type="NCBI Taxonomy" id="989403"/>
    <lineage>
        <taxon>Bacteria</taxon>
        <taxon>Pseudomonadati</taxon>
        <taxon>Pseudomonadota</taxon>
        <taxon>Alphaproteobacteria</taxon>
        <taxon>Hyphomicrobiales</taxon>
        <taxon>Stappiaceae</taxon>
        <taxon>Pseudovibrio</taxon>
    </lineage>
</organism>
<dbReference type="Proteomes" id="UP000076577">
    <property type="component" value="Unassembled WGS sequence"/>
</dbReference>
<dbReference type="Pfam" id="PF11367">
    <property type="entry name" value="Tail_completion_gp17"/>
    <property type="match status" value="1"/>
</dbReference>
<dbReference type="InterPro" id="IPR053745">
    <property type="entry name" value="Viral_Tail_Comp_sf"/>
</dbReference>
<sequence>MVELEFRKALFQAIHAKSSLKPYLGDPLRVFDGVPRGAQLPYATLETLTTQLLTGHLEEGGRLNGSLGIYSRHSDRSQTLETLSLLNEVLEAGITPPSGLQVAGLTLTETSCRRLADGRTWYGRVKFSVLLQSVEP</sequence>
<dbReference type="EMBL" id="LMCB01000005">
    <property type="protein sequence ID" value="KZL20979.1"/>
    <property type="molecule type" value="Genomic_DNA"/>
</dbReference>
<proteinExistence type="predicted"/>
<keyword evidence="2" id="KW-1185">Reference proteome</keyword>
<comment type="caution">
    <text evidence="1">The sequence shown here is derived from an EMBL/GenBank/DDBJ whole genome shotgun (WGS) entry which is preliminary data.</text>
</comment>
<dbReference type="OrthoDB" id="7630456at2"/>
<dbReference type="STRING" id="989403.SAMN05421798_101430"/>
<dbReference type="PATRIC" id="fig|989403.3.peg.1043"/>
<dbReference type="AlphaFoldDB" id="A0A161VAE8"/>
<evidence type="ECO:0000313" key="1">
    <source>
        <dbReference type="EMBL" id="KZL20979.1"/>
    </source>
</evidence>
<gene>
    <name evidence="1" type="ORF">PsAD2_00971</name>
</gene>
<dbReference type="RefSeq" id="WP_068003099.1">
    <property type="nucleotide sequence ID" value="NZ_FOFM01000001.1"/>
</dbReference>
<evidence type="ECO:0000313" key="2">
    <source>
        <dbReference type="Proteomes" id="UP000076577"/>
    </source>
</evidence>